<evidence type="ECO:0000313" key="2">
    <source>
        <dbReference type="Proteomes" id="UP000790377"/>
    </source>
</evidence>
<name>A0ACB8A1U4_9AGAM</name>
<dbReference type="Proteomes" id="UP000790377">
    <property type="component" value="Unassembled WGS sequence"/>
</dbReference>
<evidence type="ECO:0000313" key="1">
    <source>
        <dbReference type="EMBL" id="KAH7907419.1"/>
    </source>
</evidence>
<gene>
    <name evidence="1" type="ORF">BJ138DRAFT_1182434</name>
</gene>
<reference evidence="1" key="1">
    <citation type="journal article" date="2021" name="New Phytol.">
        <title>Evolutionary innovations through gain and loss of genes in the ectomycorrhizal Boletales.</title>
        <authorList>
            <person name="Wu G."/>
            <person name="Miyauchi S."/>
            <person name="Morin E."/>
            <person name="Kuo A."/>
            <person name="Drula E."/>
            <person name="Varga T."/>
            <person name="Kohler A."/>
            <person name="Feng B."/>
            <person name="Cao Y."/>
            <person name="Lipzen A."/>
            <person name="Daum C."/>
            <person name="Hundley H."/>
            <person name="Pangilinan J."/>
            <person name="Johnson J."/>
            <person name="Barry K."/>
            <person name="LaButti K."/>
            <person name="Ng V."/>
            <person name="Ahrendt S."/>
            <person name="Min B."/>
            <person name="Choi I.G."/>
            <person name="Park H."/>
            <person name="Plett J.M."/>
            <person name="Magnuson J."/>
            <person name="Spatafora J.W."/>
            <person name="Nagy L.G."/>
            <person name="Henrissat B."/>
            <person name="Grigoriev I.V."/>
            <person name="Yang Z.L."/>
            <person name="Xu J."/>
            <person name="Martin F.M."/>
        </authorList>
    </citation>
    <scope>NUCLEOTIDE SEQUENCE</scope>
    <source>
        <strain evidence="1">ATCC 28755</strain>
    </source>
</reference>
<organism evidence="1 2">
    <name type="scientific">Hygrophoropsis aurantiaca</name>
    <dbReference type="NCBI Taxonomy" id="72124"/>
    <lineage>
        <taxon>Eukaryota</taxon>
        <taxon>Fungi</taxon>
        <taxon>Dikarya</taxon>
        <taxon>Basidiomycota</taxon>
        <taxon>Agaricomycotina</taxon>
        <taxon>Agaricomycetes</taxon>
        <taxon>Agaricomycetidae</taxon>
        <taxon>Boletales</taxon>
        <taxon>Coniophorineae</taxon>
        <taxon>Hygrophoropsidaceae</taxon>
        <taxon>Hygrophoropsis</taxon>
    </lineage>
</organism>
<keyword evidence="2" id="KW-1185">Reference proteome</keyword>
<protein>
    <submittedName>
        <fullName evidence="1">Uncharacterized protein</fullName>
    </submittedName>
</protein>
<accession>A0ACB8A1U4</accession>
<proteinExistence type="predicted"/>
<sequence>MRIIQGLGLGLTFSARCVHAAALYTSTDANILIFVGVAGLLAILIGLFIRYTLAARGIPCTIRIRRTKERRDGPSAPVLSPQTPVVNPPSTSALMPMRAPDAPANRLSISLFPASVEHQRATIVQPTISPDGCRSSTANLPTAGYLLGQATDLKNHQPSIAAPSSIVGNYGLPDVHARSSSSTLQVSHDGRDGDTLPRNQEFHIRELPSTATKFGSRIWIKSSIARYPVSGKSTLSGKQISSSSAIRAFFRIWLVLCTQISTAAIPFATTFYIVDHITIASGF</sequence>
<dbReference type="EMBL" id="MU267906">
    <property type="protein sequence ID" value="KAH7907419.1"/>
    <property type="molecule type" value="Genomic_DNA"/>
</dbReference>
<comment type="caution">
    <text evidence="1">The sequence shown here is derived from an EMBL/GenBank/DDBJ whole genome shotgun (WGS) entry which is preliminary data.</text>
</comment>